<sequence length="807" mass="89885">MQHSKESREAESVLSKASRAEFSKDYDQAFRLYLKSAQSFLHLSRSANAPDATKQQWKTSAAKALERAEKIKKFVDKFKSSANTQATENAAPVSANFNLTPVAINHLSPQEQFYVLKRGGNVNQHAFAFWDDSISLPTSTTYEDPDGQPTLSPEQLKVGAVWKRPESATRISQHGRRILPQEILQHIVTDCSVCASISVCLEHGRRFGSRLLESAVHPIQPPSGRYDIKMLFNGAWRRIGEEISRYMKIMGGYDFPGSNSSIDLHALTGWIPEHIEINRSYFEREKTWSRIEEGFKNGKCLITLGTGQSDCIYWRDNPLLSSHSYAVIDLYEGDEGRMFTVLDSWVRVSEEKNAPSRVLHIPWAEALNTFDGIYLSWDPTLWPTKESFHGRVLAFIHKWQSLTFLTGCGDEMLMKKKLSFSVDGSSDEEIWILLSRHITSTERTSDFISLRVDIEDSFIADKNSIQKQQSLSAKGTYTNSIHFLSRTRIPASQRSGILDIAASYEGMAQEIGFSISVFAKQNVKIGWRDNSQPATYSSKSKVEGMFTFKNAGGNCTYPTFMANPQYRLSIHSPTNNPSVGKALITLSLQSSKDVPVNVAMVWSQGQRLSELSERDLVATSGAYNYGLARTTKEVRAGEYTLLVSAFEPRYMGSFSLNVQCTFPFELKAIPPEGAGMYDKSIQGAWRGSSAAGGPSFDRYTDNPVYILDVPSLAQIKVRLQLTQPSNQIPLNISIYPALQGDIKTALRSTHQTTSGPYSDAIAGVVTPQITFGPGKYYIVPSTYAPGTEAAFRLIVYSSTSGIQLTLV</sequence>
<dbReference type="InterPro" id="IPR007330">
    <property type="entry name" value="MIT_dom"/>
</dbReference>
<organism evidence="7 8">
    <name type="scientific">Panaeolus cyanescens</name>
    <dbReference type="NCBI Taxonomy" id="181874"/>
    <lineage>
        <taxon>Eukaryota</taxon>
        <taxon>Fungi</taxon>
        <taxon>Dikarya</taxon>
        <taxon>Basidiomycota</taxon>
        <taxon>Agaricomycotina</taxon>
        <taxon>Agaricomycetes</taxon>
        <taxon>Agaricomycetidae</taxon>
        <taxon>Agaricales</taxon>
        <taxon>Agaricineae</taxon>
        <taxon>Galeropsidaceae</taxon>
        <taxon>Panaeolus</taxon>
    </lineage>
</organism>
<dbReference type="Pfam" id="PF04212">
    <property type="entry name" value="MIT"/>
    <property type="match status" value="1"/>
</dbReference>
<dbReference type="SUPFAM" id="SSF116846">
    <property type="entry name" value="MIT domain"/>
    <property type="match status" value="1"/>
</dbReference>
<dbReference type="InterPro" id="IPR001300">
    <property type="entry name" value="Peptidase_C2_calpain_cat"/>
</dbReference>
<dbReference type="Gene3D" id="2.60.120.380">
    <property type="match status" value="2"/>
</dbReference>
<dbReference type="SMART" id="SM00720">
    <property type="entry name" value="calpain_III"/>
    <property type="match status" value="1"/>
</dbReference>
<name>A0A409YD13_9AGAR</name>
<protein>
    <recommendedName>
        <fullName evidence="6">Calpain catalytic domain-containing protein</fullName>
    </recommendedName>
</protein>
<dbReference type="SMART" id="SM00230">
    <property type="entry name" value="CysPc"/>
    <property type="match status" value="1"/>
</dbReference>
<evidence type="ECO:0000256" key="1">
    <source>
        <dbReference type="ARBA" id="ARBA00010193"/>
    </source>
</evidence>
<feature type="domain" description="Calpain catalytic" evidence="6">
    <location>
        <begin position="128"/>
        <end position="388"/>
    </location>
</feature>
<dbReference type="SUPFAM" id="SSF54001">
    <property type="entry name" value="Cysteine proteinases"/>
    <property type="match status" value="1"/>
</dbReference>
<dbReference type="InterPro" id="IPR051297">
    <property type="entry name" value="PalB/RIM13"/>
</dbReference>
<evidence type="ECO:0000256" key="2">
    <source>
        <dbReference type="ARBA" id="ARBA00022670"/>
    </source>
</evidence>
<dbReference type="PANTHER" id="PTHR46143:SF1">
    <property type="entry name" value="CALPAIN-7"/>
    <property type="match status" value="1"/>
</dbReference>
<dbReference type="PANTHER" id="PTHR46143">
    <property type="entry name" value="CALPAIN-7"/>
    <property type="match status" value="1"/>
</dbReference>
<dbReference type="STRING" id="181874.A0A409YD13"/>
<proteinExistence type="inferred from homology"/>
<dbReference type="OrthoDB" id="167576at2759"/>
<dbReference type="GO" id="GO:0004198">
    <property type="term" value="F:calcium-dependent cysteine-type endopeptidase activity"/>
    <property type="evidence" value="ECO:0007669"/>
    <property type="project" value="InterPro"/>
</dbReference>
<dbReference type="Gene3D" id="1.20.58.80">
    <property type="entry name" value="Phosphotransferase system, lactose/cellobiose-type IIA subunit"/>
    <property type="match status" value="1"/>
</dbReference>
<comment type="similarity">
    <text evidence="1">Belongs to the peptidase C2 family. PalB/RIM13 subfamily.</text>
</comment>
<evidence type="ECO:0000313" key="8">
    <source>
        <dbReference type="Proteomes" id="UP000284842"/>
    </source>
</evidence>
<dbReference type="SUPFAM" id="SSF49758">
    <property type="entry name" value="Calpain large subunit, middle domain (domain III)"/>
    <property type="match status" value="2"/>
</dbReference>
<dbReference type="InterPro" id="IPR022683">
    <property type="entry name" value="Calpain_III"/>
</dbReference>
<reference evidence="7 8" key="1">
    <citation type="journal article" date="2018" name="Evol. Lett.">
        <title>Horizontal gene cluster transfer increased hallucinogenic mushroom diversity.</title>
        <authorList>
            <person name="Reynolds H.T."/>
            <person name="Vijayakumar V."/>
            <person name="Gluck-Thaler E."/>
            <person name="Korotkin H.B."/>
            <person name="Matheny P.B."/>
            <person name="Slot J.C."/>
        </authorList>
    </citation>
    <scope>NUCLEOTIDE SEQUENCE [LARGE SCALE GENOMIC DNA]</scope>
    <source>
        <strain evidence="7 8">2629</strain>
    </source>
</reference>
<evidence type="ECO:0000256" key="4">
    <source>
        <dbReference type="ARBA" id="ARBA00022807"/>
    </source>
</evidence>
<keyword evidence="2" id="KW-0645">Protease</keyword>
<dbReference type="Proteomes" id="UP000284842">
    <property type="component" value="Unassembled WGS sequence"/>
</dbReference>
<keyword evidence="4" id="KW-0788">Thiol protease</keyword>
<dbReference type="EMBL" id="NHTK01001285">
    <property type="protein sequence ID" value="PPR00890.1"/>
    <property type="molecule type" value="Genomic_DNA"/>
</dbReference>
<dbReference type="InParanoid" id="A0A409YD13"/>
<comment type="caution">
    <text evidence="5">Lacks conserved residue(s) required for the propagation of feature annotation.</text>
</comment>
<evidence type="ECO:0000313" key="7">
    <source>
        <dbReference type="EMBL" id="PPR00890.1"/>
    </source>
</evidence>
<dbReference type="PROSITE" id="PS50203">
    <property type="entry name" value="CALPAIN_CAT"/>
    <property type="match status" value="1"/>
</dbReference>
<dbReference type="Pfam" id="PF01067">
    <property type="entry name" value="Calpain_III"/>
    <property type="match status" value="1"/>
</dbReference>
<evidence type="ECO:0000259" key="6">
    <source>
        <dbReference type="PROSITE" id="PS50203"/>
    </source>
</evidence>
<dbReference type="AlphaFoldDB" id="A0A409YD13"/>
<comment type="caution">
    <text evidence="7">The sequence shown here is derived from an EMBL/GenBank/DDBJ whole genome shotgun (WGS) entry which is preliminary data.</text>
</comment>
<dbReference type="InterPro" id="IPR038765">
    <property type="entry name" value="Papain-like_cys_pep_sf"/>
</dbReference>
<dbReference type="GO" id="GO:0006508">
    <property type="term" value="P:proteolysis"/>
    <property type="evidence" value="ECO:0007669"/>
    <property type="project" value="UniProtKB-KW"/>
</dbReference>
<dbReference type="InterPro" id="IPR022682">
    <property type="entry name" value="Calpain_domain_III"/>
</dbReference>
<keyword evidence="8" id="KW-1185">Reference proteome</keyword>
<evidence type="ECO:0000256" key="3">
    <source>
        <dbReference type="ARBA" id="ARBA00022801"/>
    </source>
</evidence>
<accession>A0A409YD13</accession>
<gene>
    <name evidence="7" type="ORF">CVT24_000375</name>
</gene>
<keyword evidence="3" id="KW-0378">Hydrolase</keyword>
<dbReference type="InterPro" id="IPR036181">
    <property type="entry name" value="MIT_dom_sf"/>
</dbReference>
<dbReference type="InterPro" id="IPR036213">
    <property type="entry name" value="Calpain_III_sf"/>
</dbReference>
<evidence type="ECO:0000256" key="5">
    <source>
        <dbReference type="PROSITE-ProRule" id="PRU00239"/>
    </source>
</evidence>